<keyword evidence="4" id="KW-1185">Reference proteome</keyword>
<evidence type="ECO:0000313" key="3">
    <source>
        <dbReference type="EMBL" id="GJJ09103.1"/>
    </source>
</evidence>
<sequence>MSQTKASSIIKAFHDNDLFSSTLKAILENDNQLFLDAVKKANLTVEDLTLSDVEFDNLVKGTKPSGELEIITWEGYYEVDIGPDTDPYAFLILSTTESVYWGSRSQIMNRLGDCVVEHSLTSDGKLNFSTPTDDSVSIALTRTYDDTTEIMSVQVLGTRNGQSFSGGQAIPPLDSIPATPADTKQAHLYLQRGKTKSAISTRVDDESSLTWQDVRNMMETAMTCFGFAVAVYQVCLWIKESKKKRAERAQRLQDNLEERVGLLEKMAEQRASKLDVNWDSAWKALTDGITSRINEKLNDVDFNAQTPDQIVESLRQTASDRAVESLEDYVRYRIGSKIREMLDPFHSLPSYPKIKNDVTNETVTEQITPKLEKIGSDASTYDPLIRALTLEARRRAFLDNYEQLAEAYDGAESAYEDAKKKREDTEQDIEDVDRKIKEAEEAGDLEEKARQEERKKKLEEELKGRKEEEEEKEREKNDAQKEKNDAADQSQDADKDVNDDHSMDDWNDKGKGVFE</sequence>
<evidence type="ECO:0000313" key="4">
    <source>
        <dbReference type="Proteomes" id="UP001050691"/>
    </source>
</evidence>
<feature type="compositionally biased region" description="Basic and acidic residues" evidence="2">
    <location>
        <begin position="432"/>
        <end position="515"/>
    </location>
</feature>
<evidence type="ECO:0000256" key="1">
    <source>
        <dbReference type="SAM" id="Coils"/>
    </source>
</evidence>
<comment type="caution">
    <text evidence="3">The sequence shown here is derived from an EMBL/GenBank/DDBJ whole genome shotgun (WGS) entry which is preliminary data.</text>
</comment>
<proteinExistence type="predicted"/>
<gene>
    <name evidence="3" type="ORF">Clacol_003325</name>
</gene>
<dbReference type="Proteomes" id="UP001050691">
    <property type="component" value="Unassembled WGS sequence"/>
</dbReference>
<feature type="coiled-coil region" evidence="1">
    <location>
        <begin position="239"/>
        <end position="269"/>
    </location>
</feature>
<evidence type="ECO:0000256" key="2">
    <source>
        <dbReference type="SAM" id="MobiDB-lite"/>
    </source>
</evidence>
<protein>
    <submittedName>
        <fullName evidence="3">Uncharacterized protein</fullName>
    </submittedName>
</protein>
<organism evidence="3 4">
    <name type="scientific">Clathrus columnatus</name>
    <dbReference type="NCBI Taxonomy" id="1419009"/>
    <lineage>
        <taxon>Eukaryota</taxon>
        <taxon>Fungi</taxon>
        <taxon>Dikarya</taxon>
        <taxon>Basidiomycota</taxon>
        <taxon>Agaricomycotina</taxon>
        <taxon>Agaricomycetes</taxon>
        <taxon>Phallomycetidae</taxon>
        <taxon>Phallales</taxon>
        <taxon>Clathraceae</taxon>
        <taxon>Clathrus</taxon>
    </lineage>
</organism>
<keyword evidence="1" id="KW-0175">Coiled coil</keyword>
<accession>A0AAV5A8Y8</accession>
<name>A0AAV5A8Y8_9AGAM</name>
<dbReference type="EMBL" id="BPWL01000004">
    <property type="protein sequence ID" value="GJJ09103.1"/>
    <property type="molecule type" value="Genomic_DNA"/>
</dbReference>
<reference evidence="3" key="1">
    <citation type="submission" date="2021-10" db="EMBL/GenBank/DDBJ databases">
        <title>De novo Genome Assembly of Clathrus columnatus (Basidiomycota, Fungi) Using Illumina and Nanopore Sequence Data.</title>
        <authorList>
            <person name="Ogiso-Tanaka E."/>
            <person name="Itagaki H."/>
            <person name="Hosoya T."/>
            <person name="Hosaka K."/>
        </authorList>
    </citation>
    <scope>NUCLEOTIDE SEQUENCE</scope>
    <source>
        <strain evidence="3">MO-923</strain>
    </source>
</reference>
<feature type="region of interest" description="Disordered" evidence="2">
    <location>
        <begin position="410"/>
        <end position="515"/>
    </location>
</feature>
<dbReference type="AlphaFoldDB" id="A0AAV5A8Y8"/>